<evidence type="ECO:0000256" key="1">
    <source>
        <dbReference type="SAM" id="MobiDB-lite"/>
    </source>
</evidence>
<dbReference type="Proteomes" id="UP001197093">
    <property type="component" value="Unassembled WGS sequence"/>
</dbReference>
<dbReference type="Gene3D" id="2.40.128.680">
    <property type="match status" value="1"/>
</dbReference>
<protein>
    <submittedName>
        <fullName evidence="2">Uncharacterized protein</fullName>
    </submittedName>
</protein>
<dbReference type="AlphaFoldDB" id="A0AAD4ESU3"/>
<organism evidence="2 3">
    <name type="scientific">Staphylotrichum longicolle</name>
    <dbReference type="NCBI Taxonomy" id="669026"/>
    <lineage>
        <taxon>Eukaryota</taxon>
        <taxon>Fungi</taxon>
        <taxon>Dikarya</taxon>
        <taxon>Ascomycota</taxon>
        <taxon>Pezizomycotina</taxon>
        <taxon>Sordariomycetes</taxon>
        <taxon>Sordariomycetidae</taxon>
        <taxon>Sordariales</taxon>
        <taxon>Chaetomiaceae</taxon>
        <taxon>Staphylotrichum</taxon>
    </lineage>
</organism>
<dbReference type="InterPro" id="IPR013924">
    <property type="entry name" value="RNase_H2_suC"/>
</dbReference>
<dbReference type="GO" id="GO:0032299">
    <property type="term" value="C:ribonuclease H2 complex"/>
    <property type="evidence" value="ECO:0007669"/>
    <property type="project" value="InterPro"/>
</dbReference>
<dbReference type="PANTHER" id="PTHR47204:SF1">
    <property type="entry name" value="RIBONUCLEASE H2 SUBUNIT C"/>
    <property type="match status" value="1"/>
</dbReference>
<keyword evidence="3" id="KW-1185">Reference proteome</keyword>
<dbReference type="Pfam" id="PF08615">
    <property type="entry name" value="RNase_H2_suC"/>
    <property type="match status" value="1"/>
</dbReference>
<feature type="region of interest" description="Disordered" evidence="1">
    <location>
        <begin position="1"/>
        <end position="24"/>
    </location>
</feature>
<dbReference type="CDD" id="cd09271">
    <property type="entry name" value="RNase_H2-C"/>
    <property type="match status" value="1"/>
</dbReference>
<gene>
    <name evidence="2" type="ORF">NEMBOFW57_006448</name>
</gene>
<dbReference type="EMBL" id="JAHCVI010000003">
    <property type="protein sequence ID" value="KAG7286948.1"/>
    <property type="molecule type" value="Genomic_DNA"/>
</dbReference>
<evidence type="ECO:0000313" key="2">
    <source>
        <dbReference type="EMBL" id="KAG7286948.1"/>
    </source>
</evidence>
<dbReference type="GO" id="GO:0006401">
    <property type="term" value="P:RNA catabolic process"/>
    <property type="evidence" value="ECO:0007669"/>
    <property type="project" value="InterPro"/>
</dbReference>
<dbReference type="PANTHER" id="PTHR47204">
    <property type="entry name" value="OS02G0168900 PROTEIN"/>
    <property type="match status" value="1"/>
</dbReference>
<comment type="caution">
    <text evidence="2">The sequence shown here is derived from an EMBL/GenBank/DDBJ whole genome shotgun (WGS) entry which is preliminary data.</text>
</comment>
<evidence type="ECO:0000313" key="3">
    <source>
        <dbReference type="Proteomes" id="UP001197093"/>
    </source>
</evidence>
<reference evidence="2" key="1">
    <citation type="submission" date="2023-02" db="EMBL/GenBank/DDBJ databases">
        <authorList>
            <person name="Palmer J.M."/>
        </authorList>
    </citation>
    <scope>NUCLEOTIDE SEQUENCE</scope>
    <source>
        <strain evidence="2">FW57</strain>
    </source>
</reference>
<accession>A0AAD4ESU3</accession>
<name>A0AAD4ESU3_9PEZI</name>
<proteinExistence type="predicted"/>
<sequence>MSQPMLSLKPEAPSGNTPKATPHLLPCRVHHTGSVDPVQSFWDPKADESGTGTAYFRGRKLQGKTVKLPEGYRGIVAVASPPEEPSRRPEEPEVVDLEAEAPLGTLQAQAEFDEIVVWGHEVAVDGAADPYLRGAEEWLALADKIHSYPATTAKEK</sequence>